<reference evidence="2 3" key="1">
    <citation type="submission" date="2019-12" db="EMBL/GenBank/DDBJ databases">
        <title>Mucilaginibacter sp. HME9299 genome sequencing and assembly.</title>
        <authorList>
            <person name="Kang H."/>
            <person name="Kim H."/>
            <person name="Joh K."/>
        </authorList>
    </citation>
    <scope>NUCLEOTIDE SEQUENCE [LARGE SCALE GENOMIC DNA]</scope>
    <source>
        <strain evidence="2 3">HME9299</strain>
    </source>
</reference>
<protein>
    <recommendedName>
        <fullName evidence="1">GAPS4b N-terminal domain-containing protein</fullName>
    </recommendedName>
</protein>
<dbReference type="EMBL" id="WQLA01000005">
    <property type="protein sequence ID" value="MVN92023.1"/>
    <property type="molecule type" value="Genomic_DNA"/>
</dbReference>
<name>A0A6I4IQN9_9SPHI</name>
<dbReference type="Pfam" id="PF26110">
    <property type="entry name" value="GAPS4b_N"/>
    <property type="match status" value="1"/>
</dbReference>
<dbReference type="OrthoDB" id="2680312at2"/>
<dbReference type="RefSeq" id="WP_157542352.1">
    <property type="nucleotide sequence ID" value="NZ_WQLA01000005.1"/>
</dbReference>
<accession>A0A6I4IQN9</accession>
<evidence type="ECO:0000313" key="2">
    <source>
        <dbReference type="EMBL" id="MVN92023.1"/>
    </source>
</evidence>
<sequence>MANTKVNPHSFIPSGEMIRDLANQSYISEADVKAILRQRGIFTPGTQKEKTVSILSCLLLSPPEFDVLVERQTIKEDNLKSAGSGKINLNSDFKNLTEFVHKEFLPNLVQQITPKNALLRDNYKIVGRPQAKIVVKDKEIEVEITIERSNYNKSWVNHKSQFKAIVSLMHVDNQINFQRFFTSNETKAVVNKSVSFFEKRCKELKLINEQEQEHRIRFDDFDNTGRIVFFLKLFNSTEAKTLKFEGENVVSFEFRPETSMPLPEELKWMDNKEELIFRGNRVETTFFLDEEKYYPNLIVWRMQATFKFRLVEKNVSGKVKMDFNFHEYQKDRSHKAPLEINFASAIELTDGYLTLTQRDEIKKLLLGQFEQLKSMVYQNHFNSL</sequence>
<comment type="caution">
    <text evidence="2">The sequence shown here is derived from an EMBL/GenBank/DDBJ whole genome shotgun (WGS) entry which is preliminary data.</text>
</comment>
<dbReference type="InterPro" id="IPR058955">
    <property type="entry name" value="GAPS4b_N"/>
</dbReference>
<evidence type="ECO:0000313" key="3">
    <source>
        <dbReference type="Proteomes" id="UP000434850"/>
    </source>
</evidence>
<feature type="domain" description="GAPS4b N-terminal" evidence="1">
    <location>
        <begin position="16"/>
        <end position="78"/>
    </location>
</feature>
<dbReference type="AlphaFoldDB" id="A0A6I4IQN9"/>
<proteinExistence type="predicted"/>
<organism evidence="2 3">
    <name type="scientific">Mucilaginibacter aquatilis</name>
    <dbReference type="NCBI Taxonomy" id="1517760"/>
    <lineage>
        <taxon>Bacteria</taxon>
        <taxon>Pseudomonadati</taxon>
        <taxon>Bacteroidota</taxon>
        <taxon>Sphingobacteriia</taxon>
        <taxon>Sphingobacteriales</taxon>
        <taxon>Sphingobacteriaceae</taxon>
        <taxon>Mucilaginibacter</taxon>
    </lineage>
</organism>
<dbReference type="Proteomes" id="UP000434850">
    <property type="component" value="Unassembled WGS sequence"/>
</dbReference>
<evidence type="ECO:0000259" key="1">
    <source>
        <dbReference type="Pfam" id="PF26110"/>
    </source>
</evidence>
<keyword evidence="3" id="KW-1185">Reference proteome</keyword>
<gene>
    <name evidence="2" type="ORF">GO816_12870</name>
</gene>